<feature type="coiled-coil region" evidence="1">
    <location>
        <begin position="6"/>
        <end position="33"/>
    </location>
</feature>
<feature type="transmembrane region" description="Helical" evidence="2">
    <location>
        <begin position="154"/>
        <end position="174"/>
    </location>
</feature>
<gene>
    <name evidence="3" type="ORF">ENU72_03485</name>
</gene>
<keyword evidence="1" id="KW-0175">Coiled coil</keyword>
<sequence length="180" mass="20781">MAIRVVEISMSEYNDLKNKFNELIKQVKEYRDTLNKSKWLPVYWAFISFINDIIKSLEDIENNLRYHLDILERRKEIVLDKVRIPENILLTLKKSLAGFEKILDDIKKDIMSRGFFELVGALSKAIDLIKVILGKIAKILENIIETAEKATKTISILTPLIIVGALGLGGYFIYRLARRV</sequence>
<name>A0A7V3ZU05_UNCW3</name>
<protein>
    <submittedName>
        <fullName evidence="3">Uncharacterized protein</fullName>
    </submittedName>
</protein>
<evidence type="ECO:0000313" key="3">
    <source>
        <dbReference type="EMBL" id="HGK54068.1"/>
    </source>
</evidence>
<organism evidence="3">
    <name type="scientific">candidate division WOR-3 bacterium</name>
    <dbReference type="NCBI Taxonomy" id="2052148"/>
    <lineage>
        <taxon>Bacteria</taxon>
        <taxon>Bacteria division WOR-3</taxon>
    </lineage>
</organism>
<dbReference type="EMBL" id="DTDP01000161">
    <property type="protein sequence ID" value="HGK54068.1"/>
    <property type="molecule type" value="Genomic_DNA"/>
</dbReference>
<keyword evidence="2" id="KW-0472">Membrane</keyword>
<evidence type="ECO:0000256" key="2">
    <source>
        <dbReference type="SAM" id="Phobius"/>
    </source>
</evidence>
<reference evidence="3" key="1">
    <citation type="journal article" date="2020" name="mSystems">
        <title>Genome- and Community-Level Interaction Insights into Carbon Utilization and Element Cycling Functions of Hydrothermarchaeota in Hydrothermal Sediment.</title>
        <authorList>
            <person name="Zhou Z."/>
            <person name="Liu Y."/>
            <person name="Xu W."/>
            <person name="Pan J."/>
            <person name="Luo Z.H."/>
            <person name="Li M."/>
        </authorList>
    </citation>
    <scope>NUCLEOTIDE SEQUENCE [LARGE SCALE GENOMIC DNA]</scope>
    <source>
        <strain evidence="3">SpSt-695</strain>
    </source>
</reference>
<proteinExistence type="predicted"/>
<evidence type="ECO:0000256" key="1">
    <source>
        <dbReference type="SAM" id="Coils"/>
    </source>
</evidence>
<comment type="caution">
    <text evidence="3">The sequence shown here is derived from an EMBL/GenBank/DDBJ whole genome shotgun (WGS) entry which is preliminary data.</text>
</comment>
<accession>A0A7V3ZU05</accession>
<keyword evidence="2" id="KW-1133">Transmembrane helix</keyword>
<dbReference type="AlphaFoldDB" id="A0A7V3ZU05"/>
<keyword evidence="2" id="KW-0812">Transmembrane</keyword>